<comment type="caution">
    <text evidence="2">The sequence shown here is derived from an EMBL/GenBank/DDBJ whole genome shotgun (WGS) entry which is preliminary data.</text>
</comment>
<evidence type="ECO:0000313" key="2">
    <source>
        <dbReference type="EMBL" id="MDX8148464.1"/>
    </source>
</evidence>
<feature type="transmembrane region" description="Helical" evidence="1">
    <location>
        <begin position="205"/>
        <end position="224"/>
    </location>
</feature>
<proteinExistence type="predicted"/>
<keyword evidence="3" id="KW-1185">Reference proteome</keyword>
<dbReference type="Proteomes" id="UP001285352">
    <property type="component" value="Unassembled WGS sequence"/>
</dbReference>
<feature type="transmembrane region" description="Helical" evidence="1">
    <location>
        <begin position="230"/>
        <end position="249"/>
    </location>
</feature>
<keyword evidence="1" id="KW-0472">Membrane</keyword>
<gene>
    <name evidence="2" type="ORF">SK854_40565</name>
</gene>
<accession>A0ABU4V9N7</accession>
<feature type="transmembrane region" description="Helical" evidence="1">
    <location>
        <begin position="28"/>
        <end position="51"/>
    </location>
</feature>
<dbReference type="EMBL" id="JAXAVU010000016">
    <property type="protein sequence ID" value="MDX8148464.1"/>
    <property type="molecule type" value="Genomic_DNA"/>
</dbReference>
<evidence type="ECO:0000313" key="3">
    <source>
        <dbReference type="Proteomes" id="UP001285352"/>
    </source>
</evidence>
<evidence type="ECO:0000256" key="1">
    <source>
        <dbReference type="SAM" id="Phobius"/>
    </source>
</evidence>
<keyword evidence="1" id="KW-0812">Transmembrane</keyword>
<dbReference type="RefSeq" id="WP_319980458.1">
    <property type="nucleotide sequence ID" value="NZ_JAXAVU010000016.1"/>
</dbReference>
<name>A0ABU4V9N7_9PSEU</name>
<organism evidence="2 3">
    <name type="scientific">Lentzea sokolovensis</name>
    <dbReference type="NCBI Taxonomy" id="3095429"/>
    <lineage>
        <taxon>Bacteria</taxon>
        <taxon>Bacillati</taxon>
        <taxon>Actinomycetota</taxon>
        <taxon>Actinomycetes</taxon>
        <taxon>Pseudonocardiales</taxon>
        <taxon>Pseudonocardiaceae</taxon>
        <taxon>Lentzea</taxon>
    </lineage>
</organism>
<reference evidence="2 3" key="1">
    <citation type="submission" date="2023-11" db="EMBL/GenBank/DDBJ databases">
        <title>Lentzea sokolovensis, sp. nov., Lentzea kristufkii, sp. nov., and Lentzea miocenensis, sp. nov., rare actinobacteria from Sokolov Coal Basin, Miocene lacustrine sediment, Czech Republic.</title>
        <authorList>
            <person name="Lara A."/>
            <person name="Kotroba L."/>
            <person name="Nouioui I."/>
            <person name="Neumann-Schaal M."/>
            <person name="Mast Y."/>
            <person name="Chronakova A."/>
        </authorList>
    </citation>
    <scope>NUCLEOTIDE SEQUENCE [LARGE SCALE GENOMIC DNA]</scope>
    <source>
        <strain evidence="2 3">BCCO 10_0061</strain>
    </source>
</reference>
<feature type="transmembrane region" description="Helical" evidence="1">
    <location>
        <begin position="57"/>
        <end position="77"/>
    </location>
</feature>
<keyword evidence="1" id="KW-1133">Transmembrane helix</keyword>
<reference evidence="2 3" key="2">
    <citation type="submission" date="2023-11" db="EMBL/GenBank/DDBJ databases">
        <authorList>
            <person name="Lara A.C."/>
            <person name="Chronakova A."/>
        </authorList>
    </citation>
    <scope>NUCLEOTIDE SEQUENCE [LARGE SCALE GENOMIC DNA]</scope>
    <source>
        <strain evidence="2 3">BCCO 10_0061</strain>
    </source>
</reference>
<protein>
    <submittedName>
        <fullName evidence="2">Uncharacterized protein</fullName>
    </submittedName>
</protein>
<sequence length="369" mass="39897">MLQYLEPRTDVPAKDDWSTGLILQDLRWGATTLGGIAVVTGAFGVGCLFLATAPGNVGAMVVLFLVTFLFGLGPLMYRSETRALRRGLLEQPWRRVPATVAEKQHDDVHDRLLLGDGTVLQGWFQDLPDMVLERQEVFVCGPDASGRAVVRAAGFAKMENAKAGKKTDTETHPARERVERPLGRPLDDAATMKAYKGMRWGVRSWLWSAVPAGLGGVLVLLSLVPLAPAGLVVGGLMTALGLLGVPTAIEISRWYRDAVKAVENSAQWTPVAITLFPWKPNQNVAGLAQMPGGLALVQFVIPDLNVVANIADTGVMWIAGTHGDVIAVGVPRVPVLTFAAVQPDRDTPKEDPIPWIQRFHQPDFSGLPR</sequence>